<dbReference type="GO" id="GO:0030170">
    <property type="term" value="F:pyridoxal phosphate binding"/>
    <property type="evidence" value="ECO:0007669"/>
    <property type="project" value="TreeGrafter"/>
</dbReference>
<dbReference type="InterPro" id="IPR000653">
    <property type="entry name" value="DegT/StrS_aminotransferase"/>
</dbReference>
<dbReference type="EMBL" id="DRBS01000347">
    <property type="protein sequence ID" value="HDD45053.1"/>
    <property type="molecule type" value="Genomic_DNA"/>
</dbReference>
<reference evidence="2" key="1">
    <citation type="journal article" date="2020" name="mSystems">
        <title>Genome- and Community-Level Interaction Insights into Carbon Utilization and Element Cycling Functions of Hydrothermarchaeota in Hydrothermal Sediment.</title>
        <authorList>
            <person name="Zhou Z."/>
            <person name="Liu Y."/>
            <person name="Xu W."/>
            <person name="Pan J."/>
            <person name="Luo Z.H."/>
            <person name="Li M."/>
        </authorList>
    </citation>
    <scope>NUCLEOTIDE SEQUENCE [LARGE SCALE GENOMIC DNA]</scope>
    <source>
        <strain evidence="2">HyVt-233</strain>
    </source>
</reference>
<evidence type="ECO:0000313" key="2">
    <source>
        <dbReference type="EMBL" id="HDD45053.1"/>
    </source>
</evidence>
<dbReference type="InterPro" id="IPR015421">
    <property type="entry name" value="PyrdxlP-dep_Trfase_major"/>
</dbReference>
<dbReference type="InterPro" id="IPR015424">
    <property type="entry name" value="PyrdxlP-dep_Trfase"/>
</dbReference>
<dbReference type="SUPFAM" id="SSF53383">
    <property type="entry name" value="PLP-dependent transferases"/>
    <property type="match status" value="1"/>
</dbReference>
<sequence length="112" mass="12504">MNNKKFIPFCLPYITDEELVAVIKTLKSGWITTGPKVKEFEKEFAKFLEAKYAVAVNSCTAALHLALEAIGLKEGDEVITTPMTFAATAEVIRYFKAKPIFVDIQPDTMNID</sequence>
<keyword evidence="2" id="KW-0032">Aminotransferase</keyword>
<proteinExistence type="inferred from homology"/>
<dbReference type="Proteomes" id="UP000886289">
    <property type="component" value="Unassembled WGS sequence"/>
</dbReference>
<organism evidence="2">
    <name type="scientific">Desulfofervidus auxilii</name>
    <dbReference type="NCBI Taxonomy" id="1621989"/>
    <lineage>
        <taxon>Bacteria</taxon>
        <taxon>Pseudomonadati</taxon>
        <taxon>Thermodesulfobacteriota</taxon>
        <taxon>Candidatus Desulfofervidia</taxon>
        <taxon>Candidatus Desulfofervidales</taxon>
        <taxon>Candidatus Desulfofervidaceae</taxon>
        <taxon>Candidatus Desulfofervidus</taxon>
    </lineage>
</organism>
<feature type="non-terminal residue" evidence="2">
    <location>
        <position position="112"/>
    </location>
</feature>
<dbReference type="Pfam" id="PF01041">
    <property type="entry name" value="DegT_DnrJ_EryC1"/>
    <property type="match status" value="1"/>
</dbReference>
<dbReference type="PANTHER" id="PTHR30244:SF34">
    <property type="entry name" value="DTDP-4-AMINO-4,6-DIDEOXYGALACTOSE TRANSAMINASE"/>
    <property type="match status" value="1"/>
</dbReference>
<keyword evidence="2" id="KW-0808">Transferase</keyword>
<gene>
    <name evidence="2" type="ORF">ENG63_09395</name>
</gene>
<dbReference type="GO" id="GO:0000271">
    <property type="term" value="P:polysaccharide biosynthetic process"/>
    <property type="evidence" value="ECO:0007669"/>
    <property type="project" value="TreeGrafter"/>
</dbReference>
<accession>A0A7C0U448</accession>
<dbReference type="AlphaFoldDB" id="A0A7C0U448"/>
<name>A0A7C0U448_DESA2</name>
<dbReference type="GO" id="GO:0008483">
    <property type="term" value="F:transaminase activity"/>
    <property type="evidence" value="ECO:0007669"/>
    <property type="project" value="UniProtKB-KW"/>
</dbReference>
<dbReference type="Gene3D" id="3.40.640.10">
    <property type="entry name" value="Type I PLP-dependent aspartate aminotransferase-like (Major domain)"/>
    <property type="match status" value="1"/>
</dbReference>
<comment type="similarity">
    <text evidence="1">Belongs to the DegT/DnrJ/EryC1 family.</text>
</comment>
<comment type="caution">
    <text evidence="2">The sequence shown here is derived from an EMBL/GenBank/DDBJ whole genome shotgun (WGS) entry which is preliminary data.</text>
</comment>
<protein>
    <submittedName>
        <fullName evidence="2">DegT/DnrJ/EryC1/StrS aminotransferase family protein</fullName>
    </submittedName>
</protein>
<evidence type="ECO:0000256" key="1">
    <source>
        <dbReference type="ARBA" id="ARBA00037999"/>
    </source>
</evidence>
<dbReference type="PANTHER" id="PTHR30244">
    <property type="entry name" value="TRANSAMINASE"/>
    <property type="match status" value="1"/>
</dbReference>